<organism evidence="6 7">
    <name type="scientific">Aureococcus anophagefferens</name>
    <name type="common">Harmful bloom alga</name>
    <dbReference type="NCBI Taxonomy" id="44056"/>
    <lineage>
        <taxon>Eukaryota</taxon>
        <taxon>Sar</taxon>
        <taxon>Stramenopiles</taxon>
        <taxon>Ochrophyta</taxon>
        <taxon>Pelagophyceae</taxon>
        <taxon>Pelagomonadales</taxon>
        <taxon>Pelagomonadaceae</taxon>
        <taxon>Aureococcus</taxon>
    </lineage>
</organism>
<feature type="repeat" description="Solcar" evidence="4">
    <location>
        <begin position="459"/>
        <end position="544"/>
    </location>
</feature>
<evidence type="ECO:0000313" key="7">
    <source>
        <dbReference type="Proteomes" id="UP001363151"/>
    </source>
</evidence>
<evidence type="ECO:0000256" key="5">
    <source>
        <dbReference type="SAM" id="MobiDB-lite"/>
    </source>
</evidence>
<evidence type="ECO:0000256" key="4">
    <source>
        <dbReference type="PROSITE-ProRule" id="PRU00282"/>
    </source>
</evidence>
<evidence type="ECO:0000256" key="3">
    <source>
        <dbReference type="ARBA" id="ARBA00023136"/>
    </source>
</evidence>
<dbReference type="SUPFAM" id="SSF103506">
    <property type="entry name" value="Mitochondrial carrier"/>
    <property type="match status" value="1"/>
</dbReference>
<dbReference type="InterPro" id="IPR018108">
    <property type="entry name" value="MCP_transmembrane"/>
</dbReference>
<reference evidence="6 7" key="1">
    <citation type="submission" date="2024-03" db="EMBL/GenBank/DDBJ databases">
        <title>Aureococcus anophagefferens CCMP1851 and Kratosvirus quantuckense: Draft genome of a second virus-susceptible host strain in the model system.</title>
        <authorList>
            <person name="Chase E."/>
            <person name="Truchon A.R."/>
            <person name="Schepens W."/>
            <person name="Wilhelm S.W."/>
        </authorList>
    </citation>
    <scope>NUCLEOTIDE SEQUENCE [LARGE SCALE GENOMIC DNA]</scope>
    <source>
        <strain evidence="6 7">CCMP1851</strain>
    </source>
</reference>
<dbReference type="InterPro" id="IPR023395">
    <property type="entry name" value="MCP_dom_sf"/>
</dbReference>
<sequence>MAMFGQRRKISQETFDECVQENMDEFDMERDEALKDARDQFERQGVDLSGVDLSGSSERKEERDTLRAHVALLAKNAAEGGATLGELEDALAFAVASFGGCVEATLRALKAALAQSDRDQGAWRWRSASSPLPASKTEAVKAAFVKLKLCPLLVKAVDLAVAENDETLAFDACARLVAAWAAADDLRVRVASRGVRHVARLDGVAAPEERHAHRRGSERRTLVIHAMTHHKAHAGLMRQGALALRNFVGRSPEFKQPLLDAGAEAALRDAAVSQTNADALHAALRDLGIDAKVKTFVPDDAGGFKGGRRAHDLRRRVSQRADRWEAPSVAYAGEFDLHFQRAALRGSARARPSLQRAVTARALRGRAKRWSWTCSSAAPPAPPRASSATRSSTRWTSRAPTSTRRGRRPRRRYRRTRCGRSPRSSELPARRLFRGYACVPYFAPTAYALYFGAYEYWSRTAESELLAGFSAEATANPIYIPYDIMKQRFMVGREAEGASVPAAVRGVLERDGLRGMYRGFLLTFATYGPFSAIYFHATRRSRTGAATRRWPGARSRAPSRARRRSPSTGLKTRVQVASETRLSLPKVVAATVRETRADDVPRQRGARLLARRVLRHHHARLRGGQAGAGRVS</sequence>
<keyword evidence="3 4" id="KW-0472">Membrane</keyword>
<evidence type="ECO:0000313" key="6">
    <source>
        <dbReference type="EMBL" id="KAK7249231.1"/>
    </source>
</evidence>
<comment type="caution">
    <text evidence="6">The sequence shown here is derived from an EMBL/GenBank/DDBJ whole genome shotgun (WGS) entry which is preliminary data.</text>
</comment>
<feature type="compositionally biased region" description="Low complexity" evidence="5">
    <location>
        <begin position="545"/>
        <end position="556"/>
    </location>
</feature>
<protein>
    <submittedName>
        <fullName evidence="6">S-adenosyl-L-methionine transmembrane transporter</fullName>
    </submittedName>
</protein>
<name>A0ABR1G7F1_AURAN</name>
<dbReference type="Pfam" id="PF00153">
    <property type="entry name" value="Mito_carr"/>
    <property type="match status" value="1"/>
</dbReference>
<feature type="region of interest" description="Disordered" evidence="5">
    <location>
        <begin position="373"/>
        <end position="424"/>
    </location>
</feature>
<accession>A0ABR1G7F1</accession>
<evidence type="ECO:0000256" key="1">
    <source>
        <dbReference type="ARBA" id="ARBA00004141"/>
    </source>
</evidence>
<feature type="compositionally biased region" description="Low complexity" evidence="5">
    <location>
        <begin position="373"/>
        <end position="403"/>
    </location>
</feature>
<feature type="compositionally biased region" description="Basic residues" evidence="5">
    <location>
        <begin position="404"/>
        <end position="420"/>
    </location>
</feature>
<feature type="region of interest" description="Disordered" evidence="5">
    <location>
        <begin position="545"/>
        <end position="573"/>
    </location>
</feature>
<gene>
    <name evidence="6" type="ORF">SO694_00046283</name>
</gene>
<proteinExistence type="predicted"/>
<dbReference type="Proteomes" id="UP001363151">
    <property type="component" value="Unassembled WGS sequence"/>
</dbReference>
<comment type="subcellular location">
    <subcellularLocation>
        <location evidence="1">Membrane</location>
        <topology evidence="1">Multi-pass membrane protein</topology>
    </subcellularLocation>
</comment>
<dbReference type="PROSITE" id="PS50920">
    <property type="entry name" value="SOLCAR"/>
    <property type="match status" value="1"/>
</dbReference>
<dbReference type="EMBL" id="JBBJCI010000081">
    <property type="protein sequence ID" value="KAK7249231.1"/>
    <property type="molecule type" value="Genomic_DNA"/>
</dbReference>
<dbReference type="PANTHER" id="PTHR46080:SF18">
    <property type="entry name" value="MITOCHONDRIAL SUBSTRATE CARRIER FAMILY PROTEIN J"/>
    <property type="match status" value="1"/>
</dbReference>
<dbReference type="PANTHER" id="PTHR46080">
    <property type="entry name" value="MITOCHONDRIAL SUBSTRATE CARRIER FAMILY PROTEIN J"/>
    <property type="match status" value="1"/>
</dbReference>
<keyword evidence="7" id="KW-1185">Reference proteome</keyword>
<keyword evidence="2 4" id="KW-0812">Transmembrane</keyword>
<dbReference type="Gene3D" id="1.50.40.10">
    <property type="entry name" value="Mitochondrial carrier domain"/>
    <property type="match status" value="1"/>
</dbReference>
<evidence type="ECO:0000256" key="2">
    <source>
        <dbReference type="ARBA" id="ARBA00022692"/>
    </source>
</evidence>